<gene>
    <name evidence="7" type="ordered locus">RPC_1954</name>
</gene>
<evidence type="ECO:0000256" key="6">
    <source>
        <dbReference type="SAM" id="Phobius"/>
    </source>
</evidence>
<keyword evidence="3 6" id="KW-0812">Transmembrane</keyword>
<dbReference type="AlphaFoldDB" id="Q217C5"/>
<feature type="transmembrane region" description="Helical" evidence="6">
    <location>
        <begin position="182"/>
        <end position="202"/>
    </location>
</feature>
<evidence type="ECO:0000256" key="5">
    <source>
        <dbReference type="ARBA" id="ARBA00023136"/>
    </source>
</evidence>
<feature type="transmembrane region" description="Helical" evidence="6">
    <location>
        <begin position="246"/>
        <end position="265"/>
    </location>
</feature>
<name>Q217C5_RHOPB</name>
<evidence type="ECO:0000256" key="2">
    <source>
        <dbReference type="ARBA" id="ARBA00008333"/>
    </source>
</evidence>
<evidence type="ECO:0000256" key="4">
    <source>
        <dbReference type="ARBA" id="ARBA00022989"/>
    </source>
</evidence>
<dbReference type="PANTHER" id="PTHR31632">
    <property type="entry name" value="IRON TRANSPORTER FTH1"/>
    <property type="match status" value="1"/>
</dbReference>
<dbReference type="eggNOG" id="COG0672">
    <property type="taxonomic scope" value="Bacteria"/>
</dbReference>
<dbReference type="RefSeq" id="WP_011472415.1">
    <property type="nucleotide sequence ID" value="NC_007925.1"/>
</dbReference>
<proteinExistence type="inferred from homology"/>
<reference evidence="7" key="1">
    <citation type="submission" date="2006-03" db="EMBL/GenBank/DDBJ databases">
        <title>Complete sequence of Rhodopseudomonas palustris BisB18.</title>
        <authorList>
            <consortium name="US DOE Joint Genome Institute"/>
            <person name="Copeland A."/>
            <person name="Lucas S."/>
            <person name="Lapidus A."/>
            <person name="Barry K."/>
            <person name="Detter J.C."/>
            <person name="Glavina del Rio T."/>
            <person name="Hammon N."/>
            <person name="Israni S."/>
            <person name="Dalin E."/>
            <person name="Tice H."/>
            <person name="Pitluck S."/>
            <person name="Chain P."/>
            <person name="Malfatti S."/>
            <person name="Shin M."/>
            <person name="Vergez L."/>
            <person name="Schmutz J."/>
            <person name="Larimer F."/>
            <person name="Land M."/>
            <person name="Hauser L."/>
            <person name="Pelletier D.A."/>
            <person name="Kyrpides N."/>
            <person name="Anderson I."/>
            <person name="Oda Y."/>
            <person name="Harwood C.S."/>
            <person name="Richardson P."/>
        </authorList>
    </citation>
    <scope>NUCLEOTIDE SEQUENCE [LARGE SCALE GENOMIC DNA]</scope>
    <source>
        <strain evidence="7">BisB18</strain>
    </source>
</reference>
<dbReference type="OrthoDB" id="7260758at2"/>
<dbReference type="Pfam" id="PF03239">
    <property type="entry name" value="FTR1"/>
    <property type="match status" value="1"/>
</dbReference>
<feature type="transmembrane region" description="Helical" evidence="6">
    <location>
        <begin position="148"/>
        <end position="170"/>
    </location>
</feature>
<keyword evidence="4 6" id="KW-1133">Transmembrane helix</keyword>
<feature type="transmembrane region" description="Helical" evidence="6">
    <location>
        <begin position="117"/>
        <end position="142"/>
    </location>
</feature>
<feature type="transmembrane region" description="Helical" evidence="6">
    <location>
        <begin position="70"/>
        <end position="89"/>
    </location>
</feature>
<comment type="similarity">
    <text evidence="2">Belongs to the oxidase-dependent Fe transporter (OFeT) (TC 9.A.10.1) family.</text>
</comment>
<evidence type="ECO:0000313" key="7">
    <source>
        <dbReference type="EMBL" id="ABD87511.1"/>
    </source>
</evidence>
<evidence type="ECO:0000256" key="1">
    <source>
        <dbReference type="ARBA" id="ARBA00004141"/>
    </source>
</evidence>
<organism evidence="7">
    <name type="scientific">Rhodopseudomonas palustris (strain BisB18)</name>
    <dbReference type="NCBI Taxonomy" id="316056"/>
    <lineage>
        <taxon>Bacteria</taxon>
        <taxon>Pseudomonadati</taxon>
        <taxon>Pseudomonadota</taxon>
        <taxon>Alphaproteobacteria</taxon>
        <taxon>Hyphomicrobiales</taxon>
        <taxon>Nitrobacteraceae</taxon>
        <taxon>Rhodopseudomonas</taxon>
    </lineage>
</organism>
<comment type="subcellular location">
    <subcellularLocation>
        <location evidence="1">Membrane</location>
        <topology evidence="1">Multi-pass membrane protein</topology>
    </subcellularLocation>
</comment>
<keyword evidence="5 6" id="KW-0472">Membrane</keyword>
<sequence length="289" mass="30635">MLVPFLIMLREGVEAALIVGIVAGYLRQTGRGAAMHLVWIGVAAAVLLSLALGIALESMSAELPQKLQELFEAGVGIFAVVVLTAMVFWMRRAARSIKTELHNSIDHALAGDGRQSLALVALAFFAVAREGLESVLFLLAAFQQRDEVGIEALAGALLGLAAAVGIGVAIYRGGRRLNLARFFRWTGVLILFVAAGLLAGSVRSLHEAGIWNGLQTTAFNWSEVLPTDGVLGTLLSGLFGYHDTPAIGEVLAYLVFLIPTLVLFLRGESRPVVPLAAQADAPSSQPISR</sequence>
<feature type="transmembrane region" description="Helical" evidence="6">
    <location>
        <begin position="6"/>
        <end position="26"/>
    </location>
</feature>
<dbReference type="STRING" id="316056.RPC_1954"/>
<evidence type="ECO:0000256" key="3">
    <source>
        <dbReference type="ARBA" id="ARBA00022692"/>
    </source>
</evidence>
<dbReference type="InterPro" id="IPR004923">
    <property type="entry name" value="FTR1/Fip1/EfeU"/>
</dbReference>
<dbReference type="GO" id="GO:0033573">
    <property type="term" value="C:high-affinity iron permease complex"/>
    <property type="evidence" value="ECO:0007669"/>
    <property type="project" value="InterPro"/>
</dbReference>
<dbReference type="HOGENOM" id="CLU_077905_0_0_5"/>
<dbReference type="KEGG" id="rpc:RPC_1954"/>
<dbReference type="EMBL" id="CP000301">
    <property type="protein sequence ID" value="ABD87511.1"/>
    <property type="molecule type" value="Genomic_DNA"/>
</dbReference>
<accession>Q217C5</accession>
<feature type="transmembrane region" description="Helical" evidence="6">
    <location>
        <begin position="38"/>
        <end position="58"/>
    </location>
</feature>
<dbReference type="GO" id="GO:0015093">
    <property type="term" value="F:ferrous iron transmembrane transporter activity"/>
    <property type="evidence" value="ECO:0007669"/>
    <property type="project" value="TreeGrafter"/>
</dbReference>
<protein>
    <submittedName>
        <fullName evidence="7">Iron permease FTR1</fullName>
    </submittedName>
</protein>
<dbReference type="PANTHER" id="PTHR31632:SF2">
    <property type="entry name" value="PLASMA MEMBRANE IRON PERMEASE"/>
    <property type="match status" value="1"/>
</dbReference>
<dbReference type="NCBIfam" id="NF041756">
    <property type="entry name" value="EfeU"/>
    <property type="match status" value="1"/>
</dbReference>